<dbReference type="AlphaFoldDB" id="A0A0L6JHH3"/>
<dbReference type="Pfam" id="PF08984">
    <property type="entry name" value="DUF1858"/>
    <property type="match status" value="1"/>
</dbReference>
<dbReference type="EMBL" id="LGTC01000001">
    <property type="protein sequence ID" value="KNY25174.1"/>
    <property type="molecule type" value="Genomic_DNA"/>
</dbReference>
<sequence>MKINSQSNVKEIINKYPQTLPIFSTVGFNGSSIDDLMDEVGETSMLKTILEVKDINQDQ</sequence>
<dbReference type="InterPro" id="IPR038062">
    <property type="entry name" value="ScdA-like_N_sf"/>
</dbReference>
<gene>
    <name evidence="2" type="ORF">Bccel_0431</name>
</gene>
<name>A0A0L6JHH3_9FIRM</name>
<organism evidence="2 3">
    <name type="scientific">Pseudobacteroides cellulosolvens ATCC 35603 = DSM 2933</name>
    <dbReference type="NCBI Taxonomy" id="398512"/>
    <lineage>
        <taxon>Bacteria</taxon>
        <taxon>Bacillati</taxon>
        <taxon>Bacillota</taxon>
        <taxon>Clostridia</taxon>
        <taxon>Eubacteriales</taxon>
        <taxon>Oscillospiraceae</taxon>
        <taxon>Pseudobacteroides</taxon>
    </lineage>
</organism>
<evidence type="ECO:0000313" key="3">
    <source>
        <dbReference type="Proteomes" id="UP000036923"/>
    </source>
</evidence>
<dbReference type="SUPFAM" id="SSF140683">
    <property type="entry name" value="SP0561-like"/>
    <property type="match status" value="1"/>
</dbReference>
<reference evidence="3" key="1">
    <citation type="submission" date="2015-07" db="EMBL/GenBank/DDBJ databases">
        <title>Near-Complete Genome Sequence of the Cellulolytic Bacterium Bacteroides (Pseudobacteroides) cellulosolvens ATCC 35603.</title>
        <authorList>
            <person name="Dassa B."/>
            <person name="Utturkar S.M."/>
            <person name="Klingeman D.M."/>
            <person name="Hurt R.A."/>
            <person name="Keller M."/>
            <person name="Xu J."/>
            <person name="Reddy Y.H.K."/>
            <person name="Borovok I."/>
            <person name="Grinberg I.R."/>
            <person name="Lamed R."/>
            <person name="Zhivin O."/>
            <person name="Bayer E.A."/>
            <person name="Brown S.D."/>
        </authorList>
    </citation>
    <scope>NUCLEOTIDE SEQUENCE [LARGE SCALE GENOMIC DNA]</scope>
    <source>
        <strain evidence="3">DSM 2933</strain>
    </source>
</reference>
<dbReference type="RefSeq" id="WP_160317678.1">
    <property type="nucleotide sequence ID" value="NZ_KN050763.1"/>
</dbReference>
<evidence type="ECO:0000259" key="1">
    <source>
        <dbReference type="Pfam" id="PF08984"/>
    </source>
</evidence>
<dbReference type="Gene3D" id="1.10.3910.10">
    <property type="entry name" value="SP0561-like"/>
    <property type="match status" value="1"/>
</dbReference>
<feature type="domain" description="DUF1858" evidence="1">
    <location>
        <begin position="3"/>
        <end position="58"/>
    </location>
</feature>
<accession>A0A0L6JHH3</accession>
<dbReference type="Proteomes" id="UP000036923">
    <property type="component" value="Unassembled WGS sequence"/>
</dbReference>
<evidence type="ECO:0000313" key="2">
    <source>
        <dbReference type="EMBL" id="KNY25174.1"/>
    </source>
</evidence>
<keyword evidence="3" id="KW-1185">Reference proteome</keyword>
<protein>
    <recommendedName>
        <fullName evidence="1">DUF1858 domain-containing protein</fullName>
    </recommendedName>
</protein>
<dbReference type="STRING" id="398512.Bccel_0431"/>
<dbReference type="InterPro" id="IPR015077">
    <property type="entry name" value="DUF1858"/>
</dbReference>
<dbReference type="OrthoDB" id="179400at2"/>
<comment type="caution">
    <text evidence="2">The sequence shown here is derived from an EMBL/GenBank/DDBJ whole genome shotgun (WGS) entry which is preliminary data.</text>
</comment>
<proteinExistence type="predicted"/>